<name>A0A3B0TQ34_9ZZZZ</name>
<sequence>MPRVPRALGAATATSPKFIERLKELHLKVEEGLVVNHKIVENEVPEVEDNGLPF</sequence>
<dbReference type="EMBL" id="UOEP01000112">
    <property type="protein sequence ID" value="VAW20068.1"/>
    <property type="molecule type" value="Genomic_DNA"/>
</dbReference>
<gene>
    <name evidence="1" type="ORF">MNBD_BACTEROID01-1457</name>
</gene>
<accession>A0A3B0TQ34</accession>
<organism evidence="1">
    <name type="scientific">hydrothermal vent metagenome</name>
    <dbReference type="NCBI Taxonomy" id="652676"/>
    <lineage>
        <taxon>unclassified sequences</taxon>
        <taxon>metagenomes</taxon>
        <taxon>ecological metagenomes</taxon>
    </lineage>
</organism>
<proteinExistence type="predicted"/>
<evidence type="ECO:0000313" key="1">
    <source>
        <dbReference type="EMBL" id="VAW20068.1"/>
    </source>
</evidence>
<protein>
    <submittedName>
        <fullName evidence="1">Uncharacterized protein</fullName>
    </submittedName>
</protein>
<reference evidence="1" key="1">
    <citation type="submission" date="2018-06" db="EMBL/GenBank/DDBJ databases">
        <authorList>
            <person name="Zhirakovskaya E."/>
        </authorList>
    </citation>
    <scope>NUCLEOTIDE SEQUENCE</scope>
</reference>
<dbReference type="AlphaFoldDB" id="A0A3B0TQ34"/>